<organism evidence="16 17">
    <name type="scientific">Tulasnella calospora MUT 4182</name>
    <dbReference type="NCBI Taxonomy" id="1051891"/>
    <lineage>
        <taxon>Eukaryota</taxon>
        <taxon>Fungi</taxon>
        <taxon>Dikarya</taxon>
        <taxon>Basidiomycota</taxon>
        <taxon>Agaricomycotina</taxon>
        <taxon>Agaricomycetes</taxon>
        <taxon>Cantharellales</taxon>
        <taxon>Tulasnellaceae</taxon>
        <taxon>Tulasnella</taxon>
    </lineage>
</organism>
<dbReference type="InterPro" id="IPR003960">
    <property type="entry name" value="ATPase_AAA_CS"/>
</dbReference>
<keyword evidence="3" id="KW-0812">Transmembrane</keyword>
<name>A0A0C3QU25_9AGAM</name>
<dbReference type="Gene3D" id="3.40.50.300">
    <property type="entry name" value="P-loop containing nucleotide triphosphate hydrolases"/>
    <property type="match status" value="1"/>
</dbReference>
<evidence type="ECO:0000259" key="15">
    <source>
        <dbReference type="SMART" id="SM01024"/>
    </source>
</evidence>
<dbReference type="InterPro" id="IPR003593">
    <property type="entry name" value="AAA+_ATPase"/>
</dbReference>
<keyword evidence="7 12" id="KW-0067">ATP-binding</keyword>
<evidence type="ECO:0000256" key="2">
    <source>
        <dbReference type="ARBA" id="ARBA00007448"/>
    </source>
</evidence>
<proteinExistence type="inferred from homology"/>
<evidence type="ECO:0000256" key="3">
    <source>
        <dbReference type="ARBA" id="ARBA00022692"/>
    </source>
</evidence>
<keyword evidence="8" id="KW-1133">Transmembrane helix</keyword>
<keyword evidence="9" id="KW-0496">Mitochondrion</keyword>
<keyword evidence="10" id="KW-0472">Membrane</keyword>
<evidence type="ECO:0000256" key="12">
    <source>
        <dbReference type="RuleBase" id="RU003651"/>
    </source>
</evidence>
<evidence type="ECO:0000256" key="10">
    <source>
        <dbReference type="ARBA" id="ARBA00023136"/>
    </source>
</evidence>
<feature type="compositionally biased region" description="Acidic residues" evidence="13">
    <location>
        <begin position="510"/>
        <end position="520"/>
    </location>
</feature>
<dbReference type="HOGENOM" id="CLU_010189_3_2_1"/>
<feature type="compositionally biased region" description="Basic and acidic residues" evidence="13">
    <location>
        <begin position="521"/>
        <end position="582"/>
    </location>
</feature>
<gene>
    <name evidence="16" type="ORF">M407DRAFT_14024</name>
</gene>
<evidence type="ECO:0000256" key="1">
    <source>
        <dbReference type="ARBA" id="ARBA00004434"/>
    </source>
</evidence>
<dbReference type="SMART" id="SM00382">
    <property type="entry name" value="AAA"/>
    <property type="match status" value="1"/>
</dbReference>
<dbReference type="SMART" id="SM01024">
    <property type="entry name" value="BCS1_N"/>
    <property type="match status" value="1"/>
</dbReference>
<evidence type="ECO:0000256" key="4">
    <source>
        <dbReference type="ARBA" id="ARBA00022741"/>
    </source>
</evidence>
<keyword evidence="5" id="KW-0999">Mitochondrion inner membrane</keyword>
<evidence type="ECO:0000256" key="8">
    <source>
        <dbReference type="ARBA" id="ARBA00022989"/>
    </source>
</evidence>
<dbReference type="Pfam" id="PF00004">
    <property type="entry name" value="AAA"/>
    <property type="match status" value="1"/>
</dbReference>
<evidence type="ECO:0000256" key="5">
    <source>
        <dbReference type="ARBA" id="ARBA00022792"/>
    </source>
</evidence>
<dbReference type="InterPro" id="IPR014851">
    <property type="entry name" value="BCS1_N"/>
</dbReference>
<evidence type="ECO:0000313" key="16">
    <source>
        <dbReference type="EMBL" id="KIO31834.1"/>
    </source>
</evidence>
<dbReference type="SUPFAM" id="SSF52540">
    <property type="entry name" value="P-loop containing nucleoside triphosphate hydrolases"/>
    <property type="match status" value="2"/>
</dbReference>
<dbReference type="GO" id="GO:0016887">
    <property type="term" value="F:ATP hydrolysis activity"/>
    <property type="evidence" value="ECO:0007669"/>
    <property type="project" value="InterPro"/>
</dbReference>
<protein>
    <recommendedName>
        <fullName evidence="18">AAA+ ATPase domain-containing protein</fullName>
    </recommendedName>
</protein>
<feature type="compositionally biased region" description="Low complexity" evidence="13">
    <location>
        <begin position="414"/>
        <end position="433"/>
    </location>
</feature>
<dbReference type="PROSITE" id="PS00674">
    <property type="entry name" value="AAA"/>
    <property type="match status" value="1"/>
</dbReference>
<dbReference type="InterPro" id="IPR050747">
    <property type="entry name" value="Mitochondrial_chaperone_BCS1"/>
</dbReference>
<dbReference type="Pfam" id="PF25426">
    <property type="entry name" value="AAA_lid_BCS1"/>
    <property type="match status" value="1"/>
</dbReference>
<dbReference type="Pfam" id="PF08740">
    <property type="entry name" value="BCS1_N"/>
    <property type="match status" value="1"/>
</dbReference>
<comment type="similarity">
    <text evidence="2">Belongs to the AAA ATPase family. BCS1 subfamily.</text>
</comment>
<dbReference type="OrthoDB" id="10251412at2759"/>
<keyword evidence="4 12" id="KW-0547">Nucleotide-binding</keyword>
<dbReference type="CDD" id="cd19510">
    <property type="entry name" value="RecA-like_BCS1"/>
    <property type="match status" value="1"/>
</dbReference>
<evidence type="ECO:0000256" key="13">
    <source>
        <dbReference type="SAM" id="MobiDB-lite"/>
    </source>
</evidence>
<keyword evidence="6" id="KW-0378">Hydrolase</keyword>
<dbReference type="Proteomes" id="UP000054248">
    <property type="component" value="Unassembled WGS sequence"/>
</dbReference>
<dbReference type="STRING" id="1051891.A0A0C3QU25"/>
<feature type="region of interest" description="Disordered" evidence="13">
    <location>
        <begin position="503"/>
        <end position="582"/>
    </location>
</feature>
<evidence type="ECO:0000259" key="14">
    <source>
        <dbReference type="SMART" id="SM00382"/>
    </source>
</evidence>
<evidence type="ECO:0000256" key="9">
    <source>
        <dbReference type="ARBA" id="ARBA00023128"/>
    </source>
</evidence>
<feature type="compositionally biased region" description="Basic and acidic residues" evidence="13">
    <location>
        <begin position="389"/>
        <end position="403"/>
    </location>
</feature>
<comment type="catalytic activity">
    <reaction evidence="11">
        <text>ATP + H2O = ADP + phosphate + H(+)</text>
        <dbReference type="Rhea" id="RHEA:13065"/>
        <dbReference type="ChEBI" id="CHEBI:15377"/>
        <dbReference type="ChEBI" id="CHEBI:15378"/>
        <dbReference type="ChEBI" id="CHEBI:30616"/>
        <dbReference type="ChEBI" id="CHEBI:43474"/>
        <dbReference type="ChEBI" id="CHEBI:456216"/>
    </reaction>
    <physiologicalReaction direction="left-to-right" evidence="11">
        <dbReference type="Rhea" id="RHEA:13066"/>
    </physiologicalReaction>
</comment>
<evidence type="ECO:0000256" key="11">
    <source>
        <dbReference type="ARBA" id="ARBA00048778"/>
    </source>
</evidence>
<feature type="domain" description="AAA+ ATPase" evidence="14">
    <location>
        <begin position="229"/>
        <end position="370"/>
    </location>
</feature>
<keyword evidence="17" id="KW-1185">Reference proteome</keyword>
<evidence type="ECO:0008006" key="18">
    <source>
        <dbReference type="Google" id="ProtNLM"/>
    </source>
</evidence>
<dbReference type="InterPro" id="IPR057495">
    <property type="entry name" value="AAA_lid_BCS1"/>
</dbReference>
<feature type="domain" description="BCS1 N-terminal" evidence="15">
    <location>
        <begin position="17"/>
        <end position="198"/>
    </location>
</feature>
<dbReference type="GO" id="GO:0005743">
    <property type="term" value="C:mitochondrial inner membrane"/>
    <property type="evidence" value="ECO:0007669"/>
    <property type="project" value="UniProtKB-SubCell"/>
</dbReference>
<evidence type="ECO:0000313" key="17">
    <source>
        <dbReference type="Proteomes" id="UP000054248"/>
    </source>
</evidence>
<accession>A0A0C3QU25</accession>
<reference evidence="17" key="2">
    <citation type="submission" date="2015-01" db="EMBL/GenBank/DDBJ databases">
        <title>Evolutionary Origins and Diversification of the Mycorrhizal Mutualists.</title>
        <authorList>
            <consortium name="DOE Joint Genome Institute"/>
            <consortium name="Mycorrhizal Genomics Consortium"/>
            <person name="Kohler A."/>
            <person name="Kuo A."/>
            <person name="Nagy L.G."/>
            <person name="Floudas D."/>
            <person name="Copeland A."/>
            <person name="Barry K.W."/>
            <person name="Cichocki N."/>
            <person name="Veneault-Fourrey C."/>
            <person name="LaButti K."/>
            <person name="Lindquist E.A."/>
            <person name="Lipzen A."/>
            <person name="Lundell T."/>
            <person name="Morin E."/>
            <person name="Murat C."/>
            <person name="Riley R."/>
            <person name="Ohm R."/>
            <person name="Sun H."/>
            <person name="Tunlid A."/>
            <person name="Henrissat B."/>
            <person name="Grigoriev I.V."/>
            <person name="Hibbett D.S."/>
            <person name="Martin F."/>
        </authorList>
    </citation>
    <scope>NUCLEOTIDE SEQUENCE [LARGE SCALE GENOMIC DNA]</scope>
    <source>
        <strain evidence="17">MUT 4182</strain>
    </source>
</reference>
<reference evidence="16 17" key="1">
    <citation type="submission" date="2014-04" db="EMBL/GenBank/DDBJ databases">
        <authorList>
            <consortium name="DOE Joint Genome Institute"/>
            <person name="Kuo A."/>
            <person name="Girlanda M."/>
            <person name="Perotto S."/>
            <person name="Kohler A."/>
            <person name="Nagy L.G."/>
            <person name="Floudas D."/>
            <person name="Copeland A."/>
            <person name="Barry K.W."/>
            <person name="Cichocki N."/>
            <person name="Veneault-Fourrey C."/>
            <person name="LaButti K."/>
            <person name="Lindquist E.A."/>
            <person name="Lipzen A."/>
            <person name="Lundell T."/>
            <person name="Morin E."/>
            <person name="Murat C."/>
            <person name="Sun H."/>
            <person name="Tunlid A."/>
            <person name="Henrissat B."/>
            <person name="Grigoriev I.V."/>
            <person name="Hibbett D.S."/>
            <person name="Martin F."/>
            <person name="Nordberg H.P."/>
            <person name="Cantor M.N."/>
            <person name="Hua S.X."/>
        </authorList>
    </citation>
    <scope>NUCLEOTIDE SEQUENCE [LARGE SCALE GENOMIC DNA]</scope>
    <source>
        <strain evidence="16 17">MUT 4182</strain>
    </source>
</reference>
<evidence type="ECO:0000256" key="7">
    <source>
        <dbReference type="ARBA" id="ARBA00022840"/>
    </source>
</evidence>
<comment type="subcellular location">
    <subcellularLocation>
        <location evidence="1">Mitochondrion inner membrane</location>
        <topology evidence="1">Single-pass membrane protein</topology>
    </subcellularLocation>
</comment>
<evidence type="ECO:0000256" key="6">
    <source>
        <dbReference type="ARBA" id="ARBA00022801"/>
    </source>
</evidence>
<feature type="region of interest" description="Disordered" evidence="13">
    <location>
        <begin position="389"/>
        <end position="441"/>
    </location>
</feature>
<dbReference type="InterPro" id="IPR027417">
    <property type="entry name" value="P-loop_NTPase"/>
</dbReference>
<dbReference type="AlphaFoldDB" id="A0A0C3QU25"/>
<dbReference type="PANTHER" id="PTHR23070">
    <property type="entry name" value="BCS1 AAA-TYPE ATPASE"/>
    <property type="match status" value="1"/>
</dbReference>
<dbReference type="InterPro" id="IPR003959">
    <property type="entry name" value="ATPase_AAA_core"/>
</dbReference>
<dbReference type="EMBL" id="KN822959">
    <property type="protein sequence ID" value="KIO31834.1"/>
    <property type="molecule type" value="Genomic_DNA"/>
</dbReference>
<dbReference type="GO" id="GO:0005524">
    <property type="term" value="F:ATP binding"/>
    <property type="evidence" value="ECO:0007669"/>
    <property type="project" value="UniProtKB-KW"/>
</dbReference>
<sequence length="582" mass="66087">MEPVLANSYLQSSLNFFFFGTVLETGRRLWQFLMDKFTGGFVLTAIFDSADPAYEWFFSYLNDEKIWSSTREFRVTARTTSRTWGVNSAASNSNNDDEGYAEYTPSYDQPQLFKYQGTYCQVTRTKPEGAAHGLGHEDGGQLVLTLYTRNRSVLDNLISHARAQYLKKSKPRLVVHGTDHCGSWCQVTTKARRPLDSLILPTGVKEMMLNDARDFLRSEQWYADAGIQHKRGYLLYGPPGTGKSSTIHALAGELDLEIYALSLAANGMDDAGLSRLIGSTPAHSIILIEDIDCAFPSREEKKRQKEAKEKGIVLAETQSRITLSGLLNVIDGVSSEEGRLLFATTNYVNRLDPALLRAGRMDVKIHYKMSTQDQIVNLFKRFYPAQKEEAPAASDKKSRRISELELTPPPTPSTLPADSTSTDPNPTSDTASPKFAVDTTPIYPPRLPQAAVDQLAERFASLVPQNKFTVAELQGYLLTVKTRPYEAVDGVVKWMEEVEEERERMRKEKEEEEKREEEEEKKEKEEQEKAEKKDKVDEEKKDKVDEEKKEKVGEEKEKVDEEKKEKVDEEKKEKVDEEKKED</sequence>